<dbReference type="NCBIfam" id="NF009804">
    <property type="entry name" value="PRK13288.1"/>
    <property type="match status" value="1"/>
</dbReference>
<dbReference type="STRING" id="241244.ATY39_10405"/>
<dbReference type="SFLD" id="SFLDG01135">
    <property type="entry name" value="C1.5.6:_HAD__Beta-PGM__Phospha"/>
    <property type="match status" value="1"/>
</dbReference>
<dbReference type="NCBIfam" id="TIGR01509">
    <property type="entry name" value="HAD-SF-IA-v3"/>
    <property type="match status" value="1"/>
</dbReference>
<keyword evidence="2" id="KW-1185">Reference proteome</keyword>
<dbReference type="GO" id="GO:0005829">
    <property type="term" value="C:cytosol"/>
    <property type="evidence" value="ECO:0007669"/>
    <property type="project" value="TreeGrafter"/>
</dbReference>
<dbReference type="InterPro" id="IPR041492">
    <property type="entry name" value="HAD_2"/>
</dbReference>
<dbReference type="InterPro" id="IPR050155">
    <property type="entry name" value="HAD-like_hydrolase_sf"/>
</dbReference>
<evidence type="ECO:0000313" key="1">
    <source>
        <dbReference type="EMBL" id="AMW99814.1"/>
    </source>
</evidence>
<dbReference type="NCBIfam" id="TIGR01549">
    <property type="entry name" value="HAD-SF-IA-v1"/>
    <property type="match status" value="1"/>
</dbReference>
<dbReference type="Pfam" id="PF13419">
    <property type="entry name" value="HAD_2"/>
    <property type="match status" value="1"/>
</dbReference>
<dbReference type="OrthoDB" id="9807630at2"/>
<dbReference type="FunFam" id="3.40.50.1000:FF:000022">
    <property type="entry name" value="Phosphoglycolate phosphatase"/>
    <property type="match status" value="1"/>
</dbReference>
<accession>A0A143HDK0</accession>
<dbReference type="GO" id="GO:0006281">
    <property type="term" value="P:DNA repair"/>
    <property type="evidence" value="ECO:0007669"/>
    <property type="project" value="TreeGrafter"/>
</dbReference>
<protein>
    <submittedName>
        <fullName evidence="1">Pyrophosphatase</fullName>
    </submittedName>
</protein>
<dbReference type="EMBL" id="CP014806">
    <property type="protein sequence ID" value="AMW99814.1"/>
    <property type="molecule type" value="Genomic_DNA"/>
</dbReference>
<evidence type="ECO:0000313" key="2">
    <source>
        <dbReference type="Proteomes" id="UP000076021"/>
    </source>
</evidence>
<dbReference type="RefSeq" id="WP_066789513.1">
    <property type="nucleotide sequence ID" value="NZ_CP014806.1"/>
</dbReference>
<sequence>MTDTKFKGLLFDFDGTLLDTNELIIQTFLYVLDAEFPGKFTRDDMLPFIGPTLIESFSSIDAEKAEDWILKYRVWNEEHHDELAKEFDGIKETLELLYEKGIRLAIVSTKRREPLLKGLRLLGVEHLFEVIVSIDEVTHAKPDPEPILLAINKMNLNKDEVIMIGDNSHDIEGGKNAGVKTAGVAWSAKGEEFLMGFNPDYMLHHITDLLAIIEEPVHA</sequence>
<dbReference type="PANTHER" id="PTHR43434">
    <property type="entry name" value="PHOSPHOGLYCOLATE PHOSPHATASE"/>
    <property type="match status" value="1"/>
</dbReference>
<dbReference type="Proteomes" id="UP000076021">
    <property type="component" value="Chromosome"/>
</dbReference>
<organism evidence="1 2">
    <name type="scientific">Rummeliibacillus stabekisii</name>
    <dbReference type="NCBI Taxonomy" id="241244"/>
    <lineage>
        <taxon>Bacteria</taxon>
        <taxon>Bacillati</taxon>
        <taxon>Bacillota</taxon>
        <taxon>Bacilli</taxon>
        <taxon>Bacillales</taxon>
        <taxon>Caryophanaceae</taxon>
        <taxon>Rummeliibacillus</taxon>
    </lineage>
</organism>
<dbReference type="PANTHER" id="PTHR43434:SF26">
    <property type="entry name" value="PYROPHOSPHATASE PPAX"/>
    <property type="match status" value="1"/>
</dbReference>
<dbReference type="SFLD" id="SFLDS00003">
    <property type="entry name" value="Haloacid_Dehalogenase"/>
    <property type="match status" value="1"/>
</dbReference>
<dbReference type="Gene3D" id="1.10.150.240">
    <property type="entry name" value="Putative phosphatase, domain 2"/>
    <property type="match status" value="1"/>
</dbReference>
<dbReference type="Gene3D" id="3.40.50.1000">
    <property type="entry name" value="HAD superfamily/HAD-like"/>
    <property type="match status" value="1"/>
</dbReference>
<proteinExistence type="predicted"/>
<dbReference type="PRINTS" id="PR00413">
    <property type="entry name" value="HADHALOGNASE"/>
</dbReference>
<reference evidence="2" key="2">
    <citation type="submission" date="2016-03" db="EMBL/GenBank/DDBJ databases">
        <authorList>
            <person name="Ploux O."/>
        </authorList>
    </citation>
    <scope>NUCLEOTIDE SEQUENCE [LARGE SCALE GENOMIC DNA]</scope>
    <source>
        <strain evidence="2">PP9</strain>
    </source>
</reference>
<reference evidence="1 2" key="1">
    <citation type="journal article" date="2016" name="Genome Announc.">
        <title>Whole-Genome Sequence of Rummeliibacillus stabekisii Strain PP9 Isolated from Antarctic Soil.</title>
        <authorList>
            <person name="da Mota F.F."/>
            <person name="Vollu R.E."/>
            <person name="Jurelevicius D."/>
            <person name="Seldin L."/>
        </authorList>
    </citation>
    <scope>NUCLEOTIDE SEQUENCE [LARGE SCALE GENOMIC DNA]</scope>
    <source>
        <strain evidence="1 2">PP9</strain>
    </source>
</reference>
<dbReference type="KEGG" id="rst:ATY39_10405"/>
<name>A0A143HDK0_9BACL</name>
<dbReference type="SFLD" id="SFLDG01129">
    <property type="entry name" value="C1.5:_HAD__Beta-PGM__Phosphata"/>
    <property type="match status" value="1"/>
</dbReference>
<dbReference type="GO" id="GO:0008967">
    <property type="term" value="F:phosphoglycolate phosphatase activity"/>
    <property type="evidence" value="ECO:0007669"/>
    <property type="project" value="TreeGrafter"/>
</dbReference>
<dbReference type="InterPro" id="IPR023198">
    <property type="entry name" value="PGP-like_dom2"/>
</dbReference>
<dbReference type="InterPro" id="IPR023214">
    <property type="entry name" value="HAD_sf"/>
</dbReference>
<dbReference type="AlphaFoldDB" id="A0A143HDK0"/>
<dbReference type="InterPro" id="IPR006439">
    <property type="entry name" value="HAD-SF_hydro_IA"/>
</dbReference>
<gene>
    <name evidence="1" type="ORF">ATY39_10405</name>
</gene>
<dbReference type="InterPro" id="IPR036412">
    <property type="entry name" value="HAD-like_sf"/>
</dbReference>
<dbReference type="SUPFAM" id="SSF56784">
    <property type="entry name" value="HAD-like"/>
    <property type="match status" value="1"/>
</dbReference>